<gene>
    <name evidence="2" type="ORF">GCM10010251_60790</name>
</gene>
<evidence type="ECO:0000313" key="3">
    <source>
        <dbReference type="Proteomes" id="UP000658320"/>
    </source>
</evidence>
<name>A0A918KW31_9ACTN</name>
<accession>A0A918KW31</accession>
<evidence type="ECO:0000256" key="1">
    <source>
        <dbReference type="SAM" id="MobiDB-lite"/>
    </source>
</evidence>
<dbReference type="Proteomes" id="UP000658320">
    <property type="component" value="Unassembled WGS sequence"/>
</dbReference>
<sequence length="100" mass="11467">MEPRPATLQFLNLHHHTYQWVEPDGRWEPAFLSREYCATLFRGFGASDSAVPDVEERVAAFKRNRPELPPAPRPRGRRPGPPEAGPRCAPRDVRRTRRGP</sequence>
<proteinExistence type="predicted"/>
<evidence type="ECO:0000313" key="2">
    <source>
        <dbReference type="EMBL" id="GGR36280.1"/>
    </source>
</evidence>
<reference evidence="2" key="1">
    <citation type="journal article" date="2014" name="Int. J. Syst. Evol. Microbiol.">
        <title>Complete genome sequence of Corynebacterium casei LMG S-19264T (=DSM 44701T), isolated from a smear-ripened cheese.</title>
        <authorList>
            <consortium name="US DOE Joint Genome Institute (JGI-PGF)"/>
            <person name="Walter F."/>
            <person name="Albersmeier A."/>
            <person name="Kalinowski J."/>
            <person name="Ruckert C."/>
        </authorList>
    </citation>
    <scope>NUCLEOTIDE SEQUENCE</scope>
    <source>
        <strain evidence="2">JCM 4346</strain>
    </source>
</reference>
<reference evidence="2" key="2">
    <citation type="submission" date="2020-09" db="EMBL/GenBank/DDBJ databases">
        <authorList>
            <person name="Sun Q."/>
            <person name="Ohkuma M."/>
        </authorList>
    </citation>
    <scope>NUCLEOTIDE SEQUENCE</scope>
    <source>
        <strain evidence="2">JCM 4346</strain>
    </source>
</reference>
<dbReference type="EMBL" id="BMSX01000016">
    <property type="protein sequence ID" value="GGR36280.1"/>
    <property type="molecule type" value="Genomic_DNA"/>
</dbReference>
<dbReference type="AlphaFoldDB" id="A0A918KW31"/>
<feature type="compositionally biased region" description="Pro residues" evidence="1">
    <location>
        <begin position="67"/>
        <end position="84"/>
    </location>
</feature>
<protein>
    <submittedName>
        <fullName evidence="2">Uncharacterized protein</fullName>
    </submittedName>
</protein>
<feature type="region of interest" description="Disordered" evidence="1">
    <location>
        <begin position="61"/>
        <end position="100"/>
    </location>
</feature>
<comment type="caution">
    <text evidence="2">The sequence shown here is derived from an EMBL/GenBank/DDBJ whole genome shotgun (WGS) entry which is preliminary data.</text>
</comment>
<keyword evidence="3" id="KW-1185">Reference proteome</keyword>
<organism evidence="2 3">
    <name type="scientific">Streptomyces aurantiogriseus</name>
    <dbReference type="NCBI Taxonomy" id="66870"/>
    <lineage>
        <taxon>Bacteria</taxon>
        <taxon>Bacillati</taxon>
        <taxon>Actinomycetota</taxon>
        <taxon>Actinomycetes</taxon>
        <taxon>Kitasatosporales</taxon>
        <taxon>Streptomycetaceae</taxon>
        <taxon>Streptomyces</taxon>
    </lineage>
</organism>